<evidence type="ECO:0000256" key="11">
    <source>
        <dbReference type="ARBA" id="ARBA00022741"/>
    </source>
</evidence>
<comment type="similarity">
    <text evidence="2 24">Belongs to the bacterial diacylglycerol kinase family.</text>
</comment>
<keyword evidence="6" id="KW-0444">Lipid biosynthesis</keyword>
<keyword evidence="19 24" id="KW-1208">Phospholipid metabolism</keyword>
<feature type="binding site" evidence="23">
    <location>
        <position position="78"/>
    </location>
    <ligand>
        <name>a divalent metal cation</name>
        <dbReference type="ChEBI" id="CHEBI:60240"/>
    </ligand>
</feature>
<keyword evidence="13 22" id="KW-0067">ATP-binding</keyword>
<dbReference type="GO" id="GO:0005886">
    <property type="term" value="C:plasma membrane"/>
    <property type="evidence" value="ECO:0007669"/>
    <property type="project" value="UniProtKB-SubCell"/>
</dbReference>
<evidence type="ECO:0000256" key="1">
    <source>
        <dbReference type="ARBA" id="ARBA00004429"/>
    </source>
</evidence>
<dbReference type="EC" id="2.7.1.107" evidence="3 24"/>
<dbReference type="OrthoDB" id="9796011at2"/>
<dbReference type="InterPro" id="IPR000829">
    <property type="entry name" value="DAGK"/>
</dbReference>
<evidence type="ECO:0000256" key="17">
    <source>
        <dbReference type="ARBA" id="ARBA00023136"/>
    </source>
</evidence>
<dbReference type="GO" id="GO:0006654">
    <property type="term" value="P:phosphatidic acid biosynthetic process"/>
    <property type="evidence" value="ECO:0007669"/>
    <property type="project" value="InterPro"/>
</dbReference>
<evidence type="ECO:0000256" key="15">
    <source>
        <dbReference type="ARBA" id="ARBA00022989"/>
    </source>
</evidence>
<feature type="binding site" evidence="22">
    <location>
        <begin position="87"/>
        <end position="89"/>
    </location>
    <ligand>
        <name>ATP</name>
        <dbReference type="ChEBI" id="CHEBI:30616"/>
    </ligand>
</feature>
<gene>
    <name evidence="25" type="ORF">SAMN05421831_102310</name>
</gene>
<dbReference type="Proteomes" id="UP000242999">
    <property type="component" value="Unassembled WGS sequence"/>
</dbReference>
<evidence type="ECO:0000256" key="10">
    <source>
        <dbReference type="ARBA" id="ARBA00022723"/>
    </source>
</evidence>
<evidence type="ECO:0000313" key="25">
    <source>
        <dbReference type="EMBL" id="SEI48565.1"/>
    </source>
</evidence>
<comment type="catalytic activity">
    <reaction evidence="24">
        <text>a 1,2-diacyl-sn-glycerol + ATP = a 1,2-diacyl-sn-glycero-3-phosphate + ADP + H(+)</text>
        <dbReference type="Rhea" id="RHEA:10272"/>
        <dbReference type="ChEBI" id="CHEBI:15378"/>
        <dbReference type="ChEBI" id="CHEBI:17815"/>
        <dbReference type="ChEBI" id="CHEBI:30616"/>
        <dbReference type="ChEBI" id="CHEBI:58608"/>
        <dbReference type="ChEBI" id="CHEBI:456216"/>
        <dbReference type="EC" id="2.7.1.107"/>
    </reaction>
</comment>
<dbReference type="CDD" id="cd14264">
    <property type="entry name" value="DAGK_IM"/>
    <property type="match status" value="1"/>
</dbReference>
<evidence type="ECO:0000256" key="7">
    <source>
        <dbReference type="ARBA" id="ARBA00022519"/>
    </source>
</evidence>
<keyword evidence="8 24" id="KW-0808">Transferase</keyword>
<evidence type="ECO:0000256" key="8">
    <source>
        <dbReference type="ARBA" id="ARBA00022679"/>
    </source>
</evidence>
<evidence type="ECO:0000256" key="6">
    <source>
        <dbReference type="ARBA" id="ARBA00022516"/>
    </source>
</evidence>
<evidence type="ECO:0000256" key="16">
    <source>
        <dbReference type="ARBA" id="ARBA00023098"/>
    </source>
</evidence>
<evidence type="ECO:0000256" key="20">
    <source>
        <dbReference type="PIRSR" id="PIRSR600829-1"/>
    </source>
</evidence>
<feature type="transmembrane region" description="Helical" evidence="24">
    <location>
        <begin position="98"/>
        <end position="119"/>
    </location>
</feature>
<dbReference type="RefSeq" id="WP_093308644.1">
    <property type="nucleotide sequence ID" value="NZ_FNYH01000002.1"/>
</dbReference>
<keyword evidence="18" id="KW-0594">Phospholipid biosynthesis</keyword>
<feature type="binding site" evidence="22">
    <location>
        <position position="30"/>
    </location>
    <ligand>
        <name>ATP</name>
        <dbReference type="ChEBI" id="CHEBI:30616"/>
    </ligand>
</feature>
<dbReference type="AlphaFoldDB" id="A0A1H6RAD2"/>
<dbReference type="STRING" id="64971.SAMN05421831_102310"/>
<proteinExistence type="inferred from homology"/>
<keyword evidence="11 22" id="KW-0547">Nucleotide-binding</keyword>
<feature type="binding site" evidence="21">
    <location>
        <begin position="32"/>
        <end position="36"/>
    </location>
    <ligand>
        <name>substrate</name>
    </ligand>
</feature>
<evidence type="ECO:0000256" key="14">
    <source>
        <dbReference type="ARBA" id="ARBA00022842"/>
    </source>
</evidence>
<feature type="transmembrane region" description="Helical" evidence="24">
    <location>
        <begin position="31"/>
        <end position="51"/>
    </location>
</feature>
<keyword evidence="26" id="KW-1185">Reference proteome</keyword>
<evidence type="ECO:0000256" key="19">
    <source>
        <dbReference type="ARBA" id="ARBA00023264"/>
    </source>
</evidence>
<keyword evidence="15 24" id="KW-1133">Transmembrane helix</keyword>
<keyword evidence="7 24" id="KW-0997">Cell inner membrane</keyword>
<reference evidence="26" key="1">
    <citation type="submission" date="2016-10" db="EMBL/GenBank/DDBJ databases">
        <authorList>
            <person name="Varghese N."/>
            <person name="Submissions S."/>
        </authorList>
    </citation>
    <scope>NUCLEOTIDE SEQUENCE [LARGE SCALE GENOMIC DNA]</scope>
    <source>
        <strain evidence="26">DSM 7165</strain>
    </source>
</reference>
<name>A0A1H6RAD2_9GAMM</name>
<dbReference type="GO" id="GO:0005524">
    <property type="term" value="F:ATP binding"/>
    <property type="evidence" value="ECO:0007669"/>
    <property type="project" value="UniProtKB-KW"/>
</dbReference>
<dbReference type="GO" id="GO:0004143">
    <property type="term" value="F:ATP-dependent diacylglycerol kinase activity"/>
    <property type="evidence" value="ECO:0007669"/>
    <property type="project" value="UniProtKB-EC"/>
</dbReference>
<comment type="cofactor">
    <cofactor evidence="23">
        <name>Mg(2+)</name>
        <dbReference type="ChEBI" id="CHEBI:18420"/>
    </cofactor>
    <text evidence="23">Mn(2+), Zn(2+), Cd(2+) and Co(2+) support activity to lesser extents.</text>
</comment>
<evidence type="ECO:0000256" key="4">
    <source>
        <dbReference type="ARBA" id="ARBA00017575"/>
    </source>
</evidence>
<feature type="active site" description="Proton acceptor" evidence="20">
    <location>
        <position position="71"/>
    </location>
</feature>
<dbReference type="PANTHER" id="PTHR34299">
    <property type="entry name" value="DIACYLGLYCEROL KINASE"/>
    <property type="match status" value="1"/>
</dbReference>
<dbReference type="GO" id="GO:0046872">
    <property type="term" value="F:metal ion binding"/>
    <property type="evidence" value="ECO:0007669"/>
    <property type="project" value="UniProtKB-KW"/>
</dbReference>
<keyword evidence="9 24" id="KW-0812">Transmembrane</keyword>
<evidence type="ECO:0000313" key="26">
    <source>
        <dbReference type="Proteomes" id="UP000242999"/>
    </source>
</evidence>
<evidence type="ECO:0000256" key="21">
    <source>
        <dbReference type="PIRSR" id="PIRSR600829-2"/>
    </source>
</evidence>
<evidence type="ECO:0000256" key="12">
    <source>
        <dbReference type="ARBA" id="ARBA00022777"/>
    </source>
</evidence>
<evidence type="ECO:0000256" key="18">
    <source>
        <dbReference type="ARBA" id="ARBA00023209"/>
    </source>
</evidence>
<feature type="binding site" evidence="22">
    <location>
        <begin position="96"/>
        <end position="97"/>
    </location>
    <ligand>
        <name>ATP</name>
        <dbReference type="ChEBI" id="CHEBI:30616"/>
    </ligand>
</feature>
<comment type="subcellular location">
    <subcellularLocation>
        <location evidence="1 24">Cell inner membrane</location>
        <topology evidence="1 24">Multi-pass membrane protein</topology>
    </subcellularLocation>
</comment>
<evidence type="ECO:0000256" key="13">
    <source>
        <dbReference type="ARBA" id="ARBA00022840"/>
    </source>
</evidence>
<keyword evidence="16 24" id="KW-0443">Lipid metabolism</keyword>
<feature type="binding site" evidence="22">
    <location>
        <position position="18"/>
    </location>
    <ligand>
        <name>ATP</name>
        <dbReference type="ChEBI" id="CHEBI:30616"/>
    </ligand>
</feature>
<comment type="function">
    <text evidence="24">Catalyzes the ATP-dependent phosphorylation of sn-l,2-diacylglycerol (DAG) to phosphatidic acid. Involved in the recycling of diacylglycerol produced as a by-product during membrane-derived oligosaccharide (MDO) biosynthesis.</text>
</comment>
<feature type="binding site" evidence="23">
    <location>
        <position position="30"/>
    </location>
    <ligand>
        <name>a divalent metal cation</name>
        <dbReference type="ChEBI" id="CHEBI:60240"/>
    </ligand>
</feature>
<comment type="caution">
    <text evidence="24">Lacks conserved residue(s) required for the propagation of feature annotation.</text>
</comment>
<keyword evidence="17 24" id="KW-0472">Membrane</keyword>
<feature type="binding site" evidence="21">
    <location>
        <position position="71"/>
    </location>
    <ligand>
        <name>substrate</name>
    </ligand>
</feature>
<evidence type="ECO:0000256" key="22">
    <source>
        <dbReference type="PIRSR" id="PIRSR600829-3"/>
    </source>
</evidence>
<feature type="binding site" evidence="21">
    <location>
        <position position="100"/>
    </location>
    <ligand>
        <name>substrate</name>
    </ligand>
</feature>
<evidence type="ECO:0000256" key="9">
    <source>
        <dbReference type="ARBA" id="ARBA00022692"/>
    </source>
</evidence>
<dbReference type="InterPro" id="IPR036945">
    <property type="entry name" value="DAGK_sf"/>
</dbReference>
<sequence>MKNPQSTGLFHLRKSTYYSMQGLKAAWRNEAAFRQEIVLFAVLIPLAFWLGQTAVEWILLIGSCLWVLSVELMNSAVEAAIDRISAEHHELSGLAKDLGSAAVFVSLGVTAITWGLIAWQRFAG</sequence>
<accession>A0A1H6RAD2</accession>
<feature type="binding site" evidence="21">
    <location>
        <begin position="114"/>
        <end position="119"/>
    </location>
    <ligand>
        <name>substrate</name>
    </ligand>
</feature>
<keyword evidence="12 24" id="KW-0418">Kinase</keyword>
<protein>
    <recommendedName>
        <fullName evidence="4 24">Diacylglycerol kinase</fullName>
        <ecNumber evidence="3 24">2.7.1.107</ecNumber>
    </recommendedName>
</protein>
<keyword evidence="10 23" id="KW-0479">Metal-binding</keyword>
<evidence type="ECO:0000256" key="24">
    <source>
        <dbReference type="RuleBase" id="RU363065"/>
    </source>
</evidence>
<evidence type="ECO:0000256" key="2">
    <source>
        <dbReference type="ARBA" id="ARBA00005967"/>
    </source>
</evidence>
<evidence type="ECO:0000256" key="5">
    <source>
        <dbReference type="ARBA" id="ARBA00022475"/>
    </source>
</evidence>
<keyword evidence="14 23" id="KW-0460">Magnesium</keyword>
<dbReference type="EMBL" id="FNYH01000002">
    <property type="protein sequence ID" value="SEI48565.1"/>
    <property type="molecule type" value="Genomic_DNA"/>
</dbReference>
<dbReference type="PANTHER" id="PTHR34299:SF1">
    <property type="entry name" value="DIACYLGLYCEROL KINASE"/>
    <property type="match status" value="1"/>
</dbReference>
<feature type="binding site" evidence="22">
    <location>
        <position position="78"/>
    </location>
    <ligand>
        <name>ATP</name>
        <dbReference type="ChEBI" id="CHEBI:30616"/>
    </ligand>
</feature>
<organism evidence="25 26">
    <name type="scientific">Allopseudospirillum japonicum</name>
    <dbReference type="NCBI Taxonomy" id="64971"/>
    <lineage>
        <taxon>Bacteria</taxon>
        <taxon>Pseudomonadati</taxon>
        <taxon>Pseudomonadota</taxon>
        <taxon>Gammaproteobacteria</taxon>
        <taxon>Oceanospirillales</taxon>
        <taxon>Oceanospirillaceae</taxon>
        <taxon>Allopseudospirillum</taxon>
    </lineage>
</organism>
<dbReference type="InterPro" id="IPR033718">
    <property type="entry name" value="DAGK_prok"/>
</dbReference>
<keyword evidence="5" id="KW-1003">Cell membrane</keyword>
<dbReference type="Pfam" id="PF01219">
    <property type="entry name" value="DAGK_prokar"/>
    <property type="match status" value="1"/>
</dbReference>
<evidence type="ECO:0000256" key="3">
    <source>
        <dbReference type="ARBA" id="ARBA00012133"/>
    </source>
</evidence>
<evidence type="ECO:0000256" key="23">
    <source>
        <dbReference type="PIRSR" id="PIRSR600829-4"/>
    </source>
</evidence>
<dbReference type="Gene3D" id="1.10.287.3610">
    <property type="match status" value="1"/>
</dbReference>